<keyword evidence="2" id="KW-1185">Reference proteome</keyword>
<dbReference type="EMBL" id="JAYMYR010000007">
    <property type="protein sequence ID" value="KAK7353481.1"/>
    <property type="molecule type" value="Genomic_DNA"/>
</dbReference>
<sequence length="435" mass="47868">MEAAELLSALYVQGKLDIGWKFGQSMVELRAFCLKHSDLPENKSILPQEGFIEVRNEFSEANDLPVTLLVSGEHNLRDCRNGGLVSDSNPDNLNHNANHQMEDYPIAGRGNENVDASDSLSFALVLKKCISEGFKGQMKPANASKIDSGARDGSDILPISDSGLLDPVAVKSVPPRRRTTNNIRILKDNKVICPSAGVTSENGMPVHMCRVGQSNCENPTSSNEKSISDATEMNLPKSEDIFHEVQGNDDKPRKSCLSGYVSEDKCSICFRNPSMLSYQHCHVHSASEPSDSGYIKGAVSSYIHPFINKKLLQIGVPLEDVICSSDKRNSGLVESFGASGCSNSQNQNLTCSEISKPDAVKKEQLVRSKEMELSELSPQDELEGNLFIFSIDNLFYGVAKSLPHEIDKAHQQKWDDVIVNQYLRDHTKNVAKTKP</sequence>
<proteinExistence type="predicted"/>
<gene>
    <name evidence="1" type="ORF">VNO80_18928</name>
</gene>
<dbReference type="Proteomes" id="UP001374584">
    <property type="component" value="Unassembled WGS sequence"/>
</dbReference>
<accession>A0AAN9QZU6</accession>
<protein>
    <submittedName>
        <fullName evidence="1">Uncharacterized protein</fullName>
    </submittedName>
</protein>
<evidence type="ECO:0000313" key="1">
    <source>
        <dbReference type="EMBL" id="KAK7353481.1"/>
    </source>
</evidence>
<dbReference type="AlphaFoldDB" id="A0AAN9QZU6"/>
<name>A0AAN9QZU6_PHACN</name>
<evidence type="ECO:0000313" key="2">
    <source>
        <dbReference type="Proteomes" id="UP001374584"/>
    </source>
</evidence>
<organism evidence="1 2">
    <name type="scientific">Phaseolus coccineus</name>
    <name type="common">Scarlet runner bean</name>
    <name type="synonym">Phaseolus multiflorus</name>
    <dbReference type="NCBI Taxonomy" id="3886"/>
    <lineage>
        <taxon>Eukaryota</taxon>
        <taxon>Viridiplantae</taxon>
        <taxon>Streptophyta</taxon>
        <taxon>Embryophyta</taxon>
        <taxon>Tracheophyta</taxon>
        <taxon>Spermatophyta</taxon>
        <taxon>Magnoliopsida</taxon>
        <taxon>eudicotyledons</taxon>
        <taxon>Gunneridae</taxon>
        <taxon>Pentapetalae</taxon>
        <taxon>rosids</taxon>
        <taxon>fabids</taxon>
        <taxon>Fabales</taxon>
        <taxon>Fabaceae</taxon>
        <taxon>Papilionoideae</taxon>
        <taxon>50 kb inversion clade</taxon>
        <taxon>NPAAA clade</taxon>
        <taxon>indigoferoid/millettioid clade</taxon>
        <taxon>Phaseoleae</taxon>
        <taxon>Phaseolus</taxon>
    </lineage>
</organism>
<reference evidence="1 2" key="1">
    <citation type="submission" date="2024-01" db="EMBL/GenBank/DDBJ databases">
        <title>The genomes of 5 underutilized Papilionoideae crops provide insights into root nodulation and disease resistanc.</title>
        <authorList>
            <person name="Jiang F."/>
        </authorList>
    </citation>
    <scope>NUCLEOTIDE SEQUENCE [LARGE SCALE GENOMIC DNA]</scope>
    <source>
        <strain evidence="1">JINMINGXINNONG_FW02</strain>
        <tissue evidence="1">Leaves</tissue>
    </source>
</reference>
<comment type="caution">
    <text evidence="1">The sequence shown here is derived from an EMBL/GenBank/DDBJ whole genome shotgun (WGS) entry which is preliminary data.</text>
</comment>